<comment type="similarity">
    <text evidence="2">Belongs to the autoinducer-2 exporter (AI-2E) (TC 2.A.86) family.</text>
</comment>
<proteinExistence type="inferred from homology"/>
<evidence type="ECO:0000256" key="1">
    <source>
        <dbReference type="ARBA" id="ARBA00004141"/>
    </source>
</evidence>
<protein>
    <submittedName>
        <fullName evidence="7">AI-2E family transporter</fullName>
    </submittedName>
</protein>
<name>A0A7C3KFE1_9CYAN</name>
<feature type="transmembrane region" description="Helical" evidence="6">
    <location>
        <begin position="142"/>
        <end position="165"/>
    </location>
</feature>
<reference evidence="7" key="1">
    <citation type="journal article" date="2020" name="mSystems">
        <title>Genome- and Community-Level Interaction Insights into Carbon Utilization and Element Cycling Functions of Hydrothermarchaeota in Hydrothermal Sediment.</title>
        <authorList>
            <person name="Zhou Z."/>
            <person name="Liu Y."/>
            <person name="Xu W."/>
            <person name="Pan J."/>
            <person name="Luo Z.H."/>
            <person name="Li M."/>
        </authorList>
    </citation>
    <scope>NUCLEOTIDE SEQUENCE [LARGE SCALE GENOMIC DNA]</scope>
    <source>
        <strain evidence="7">SpSt-418</strain>
    </source>
</reference>
<sequence length="355" mass="38908">MQKPDSHGFWSSLNNSALLRFLLFFACGWVVVQLISYFYGVITMFSTAAILAVLMNYPVRYLSRYLPRGVAIALVVLGSLAIALGFITILGFQILTQGTSLINSLNTAIQTSNLPFKEYLQQINVDQIIQVLRSSLSTGLGLVGGIFSNTFTAIFLLVIATYMLADGKKIWKACLNLLPNDHQNPQGETFRHRFDRSVQKNFLGFLKAQVTLIIFLSLSSFLVFSLLGVQFSLILAVIVGVLDAIPGIGATLGVIIVTLLVFVTQGQWMALKVVIASVILQQIQDNFVHPKVMGRALEINPVLLFFALFIGERVAGLLGVFLAIPIAGMIVSWHKENEEANAKAVEATPESEVEV</sequence>
<evidence type="ECO:0000256" key="3">
    <source>
        <dbReference type="ARBA" id="ARBA00022692"/>
    </source>
</evidence>
<keyword evidence="5 6" id="KW-0472">Membrane</keyword>
<dbReference type="Pfam" id="PF01594">
    <property type="entry name" value="AI-2E_transport"/>
    <property type="match status" value="1"/>
</dbReference>
<gene>
    <name evidence="7" type="ORF">ENR64_12995</name>
</gene>
<feature type="transmembrane region" description="Helical" evidence="6">
    <location>
        <begin position="233"/>
        <end position="263"/>
    </location>
</feature>
<dbReference type="PANTHER" id="PTHR21716:SF66">
    <property type="entry name" value="TRANSPORT PROTEIN SLL0063-RELATED"/>
    <property type="match status" value="1"/>
</dbReference>
<comment type="caution">
    <text evidence="7">The sequence shown here is derived from an EMBL/GenBank/DDBJ whole genome shotgun (WGS) entry which is preliminary data.</text>
</comment>
<comment type="subcellular location">
    <subcellularLocation>
        <location evidence="1">Membrane</location>
        <topology evidence="1">Multi-pass membrane protein</topology>
    </subcellularLocation>
</comment>
<evidence type="ECO:0000256" key="5">
    <source>
        <dbReference type="ARBA" id="ARBA00023136"/>
    </source>
</evidence>
<keyword evidence="4 6" id="KW-1133">Transmembrane helix</keyword>
<feature type="transmembrane region" description="Helical" evidence="6">
    <location>
        <begin position="69"/>
        <end position="95"/>
    </location>
</feature>
<feature type="transmembrane region" description="Helical" evidence="6">
    <location>
        <begin position="12"/>
        <end position="31"/>
    </location>
</feature>
<evidence type="ECO:0000256" key="4">
    <source>
        <dbReference type="ARBA" id="ARBA00022989"/>
    </source>
</evidence>
<accession>A0A7C3KFE1</accession>
<organism evidence="7">
    <name type="scientific">Oscillatoriales cyanobacterium SpSt-418</name>
    <dbReference type="NCBI Taxonomy" id="2282169"/>
    <lineage>
        <taxon>Bacteria</taxon>
        <taxon>Bacillati</taxon>
        <taxon>Cyanobacteriota</taxon>
        <taxon>Cyanophyceae</taxon>
        <taxon>Oscillatoriophycideae</taxon>
        <taxon>Oscillatoriales</taxon>
    </lineage>
</organism>
<evidence type="ECO:0000256" key="6">
    <source>
        <dbReference type="SAM" id="Phobius"/>
    </source>
</evidence>
<feature type="transmembrane region" description="Helical" evidence="6">
    <location>
        <begin position="302"/>
        <end position="331"/>
    </location>
</feature>
<dbReference type="AlphaFoldDB" id="A0A7C3KFE1"/>
<dbReference type="PANTHER" id="PTHR21716">
    <property type="entry name" value="TRANSMEMBRANE PROTEIN"/>
    <property type="match status" value="1"/>
</dbReference>
<dbReference type="InterPro" id="IPR002549">
    <property type="entry name" value="AI-2E-like"/>
</dbReference>
<evidence type="ECO:0000256" key="2">
    <source>
        <dbReference type="ARBA" id="ARBA00009773"/>
    </source>
</evidence>
<evidence type="ECO:0000313" key="7">
    <source>
        <dbReference type="EMBL" id="HFM98645.1"/>
    </source>
</evidence>
<feature type="transmembrane region" description="Helical" evidence="6">
    <location>
        <begin position="202"/>
        <end position="227"/>
    </location>
</feature>
<dbReference type="GO" id="GO:0055085">
    <property type="term" value="P:transmembrane transport"/>
    <property type="evidence" value="ECO:0007669"/>
    <property type="project" value="TreeGrafter"/>
</dbReference>
<feature type="transmembrane region" description="Helical" evidence="6">
    <location>
        <begin position="37"/>
        <end position="57"/>
    </location>
</feature>
<keyword evidence="3 6" id="KW-0812">Transmembrane</keyword>
<dbReference type="EMBL" id="DSRU01000189">
    <property type="protein sequence ID" value="HFM98645.1"/>
    <property type="molecule type" value="Genomic_DNA"/>
</dbReference>
<dbReference type="GO" id="GO:0016020">
    <property type="term" value="C:membrane"/>
    <property type="evidence" value="ECO:0007669"/>
    <property type="project" value="UniProtKB-SubCell"/>
</dbReference>